<evidence type="ECO:0000313" key="11">
    <source>
        <dbReference type="Proteomes" id="UP000662904"/>
    </source>
</evidence>
<comment type="pathway">
    <text evidence="1 8">Amino-acid biosynthesis; L-histidine biosynthesis; L-histidine from 5-phospho-alpha-D-ribose 1-diphosphate: step 8/9.</text>
</comment>
<evidence type="ECO:0000256" key="5">
    <source>
        <dbReference type="ARBA" id="ARBA00022801"/>
    </source>
</evidence>
<keyword evidence="11" id="KW-1185">Reference proteome</keyword>
<dbReference type="PANTHER" id="PTHR21039:SF0">
    <property type="entry name" value="HISTIDINOL-PHOSPHATASE"/>
    <property type="match status" value="1"/>
</dbReference>
<evidence type="ECO:0000256" key="4">
    <source>
        <dbReference type="ARBA" id="ARBA00022605"/>
    </source>
</evidence>
<dbReference type="RefSeq" id="WP_206708090.1">
    <property type="nucleotide sequence ID" value="NZ_CP059066.1"/>
</dbReference>
<organism evidence="10 11">
    <name type="scientific">Koleobacter methoxysyntrophicus</name>
    <dbReference type="NCBI Taxonomy" id="2751313"/>
    <lineage>
        <taxon>Bacteria</taxon>
        <taxon>Bacillati</taxon>
        <taxon>Bacillota</taxon>
        <taxon>Clostridia</taxon>
        <taxon>Koleobacterales</taxon>
        <taxon>Koleobacteraceae</taxon>
        <taxon>Koleobacter</taxon>
    </lineage>
</organism>
<comment type="catalytic activity">
    <reaction evidence="7 8">
        <text>L-histidinol phosphate + H2O = L-histidinol + phosphate</text>
        <dbReference type="Rhea" id="RHEA:14465"/>
        <dbReference type="ChEBI" id="CHEBI:15377"/>
        <dbReference type="ChEBI" id="CHEBI:43474"/>
        <dbReference type="ChEBI" id="CHEBI:57699"/>
        <dbReference type="ChEBI" id="CHEBI:57980"/>
        <dbReference type="EC" id="3.1.3.15"/>
    </reaction>
</comment>
<dbReference type="GO" id="GO:0004401">
    <property type="term" value="F:histidinol-phosphatase activity"/>
    <property type="evidence" value="ECO:0007669"/>
    <property type="project" value="UniProtKB-UniRule"/>
</dbReference>
<evidence type="ECO:0000256" key="2">
    <source>
        <dbReference type="ARBA" id="ARBA00009152"/>
    </source>
</evidence>
<dbReference type="SUPFAM" id="SSF89550">
    <property type="entry name" value="PHP domain-like"/>
    <property type="match status" value="1"/>
</dbReference>
<protein>
    <recommendedName>
        <fullName evidence="3 8">Histidinol-phosphatase</fullName>
        <shortName evidence="8">HolPase</shortName>
        <ecNumber evidence="3 8">3.1.3.15</ecNumber>
    </recommendedName>
</protein>
<evidence type="ECO:0000256" key="1">
    <source>
        <dbReference type="ARBA" id="ARBA00004970"/>
    </source>
</evidence>
<name>A0A8A0RJX1_9FIRM</name>
<accession>A0A8A0RJX1</accession>
<proteinExistence type="inferred from homology"/>
<evidence type="ECO:0000256" key="8">
    <source>
        <dbReference type="RuleBase" id="RU366003"/>
    </source>
</evidence>
<dbReference type="GO" id="GO:0005737">
    <property type="term" value="C:cytoplasm"/>
    <property type="evidence" value="ECO:0007669"/>
    <property type="project" value="TreeGrafter"/>
</dbReference>
<dbReference type="InterPro" id="IPR016195">
    <property type="entry name" value="Pol/histidinol_Pase-like"/>
</dbReference>
<dbReference type="Pfam" id="PF02811">
    <property type="entry name" value="PHP"/>
    <property type="match status" value="1"/>
</dbReference>
<dbReference type="EC" id="3.1.3.15" evidence="3 8"/>
<dbReference type="PANTHER" id="PTHR21039">
    <property type="entry name" value="HISTIDINOL PHOSPHATASE-RELATED"/>
    <property type="match status" value="1"/>
</dbReference>
<dbReference type="Proteomes" id="UP000662904">
    <property type="component" value="Chromosome"/>
</dbReference>
<dbReference type="InterPro" id="IPR010140">
    <property type="entry name" value="Histidinol_P_phosphatase_HisJ"/>
</dbReference>
<gene>
    <name evidence="10" type="primary">hisK_2</name>
    <name evidence="10" type="ORF">H0A61_00156</name>
</gene>
<evidence type="ECO:0000256" key="7">
    <source>
        <dbReference type="ARBA" id="ARBA00049158"/>
    </source>
</evidence>
<evidence type="ECO:0000256" key="6">
    <source>
        <dbReference type="ARBA" id="ARBA00023102"/>
    </source>
</evidence>
<dbReference type="InterPro" id="IPR004013">
    <property type="entry name" value="PHP_dom"/>
</dbReference>
<dbReference type="UniPathway" id="UPA00031">
    <property type="reaction ID" value="UER00013"/>
</dbReference>
<evidence type="ECO:0000256" key="3">
    <source>
        <dbReference type="ARBA" id="ARBA00013085"/>
    </source>
</evidence>
<dbReference type="GO" id="GO:0000105">
    <property type="term" value="P:L-histidine biosynthetic process"/>
    <property type="evidence" value="ECO:0007669"/>
    <property type="project" value="UniProtKB-UniRule"/>
</dbReference>
<comment type="similarity">
    <text evidence="2 8">Belongs to the PHP hydrolase family. HisK subfamily.</text>
</comment>
<dbReference type="EMBL" id="CP059066">
    <property type="protein sequence ID" value="QSQ07839.1"/>
    <property type="molecule type" value="Genomic_DNA"/>
</dbReference>
<evidence type="ECO:0000313" key="10">
    <source>
        <dbReference type="EMBL" id="QSQ07839.1"/>
    </source>
</evidence>
<dbReference type="SMART" id="SM00481">
    <property type="entry name" value="POLIIIAc"/>
    <property type="match status" value="1"/>
</dbReference>
<dbReference type="KEGG" id="kme:H0A61_00156"/>
<keyword evidence="4 8" id="KW-0028">Amino-acid biosynthesis</keyword>
<sequence>MMIHDYHLHAQFSKDSDATIEDYCNYACKLGVPEIAVTEHLTLYEKDKNYTEFNYRSFINEIERCSLLFKGRVAVKAGIEIDYHPHLEEDLKELISEWDKLDFVIGSIHYVNGKSVINNCLDKTEVDSLISDYFLVMEELVSSGICDVVGHFDVFRRSMIEKFEVDRYLSVLKKVLYKVAECNMAIEVNTSGFHRGLNDIFPTGKVLKLFKDFGGKYITIGSDAHHVWELAREQTKAIAELRTAGFNQITCFKGRKPYLVSF</sequence>
<evidence type="ECO:0000259" key="9">
    <source>
        <dbReference type="SMART" id="SM00481"/>
    </source>
</evidence>
<feature type="domain" description="Polymerase/histidinol phosphatase N-terminal" evidence="9">
    <location>
        <begin position="4"/>
        <end position="85"/>
    </location>
</feature>
<keyword evidence="6 8" id="KW-0368">Histidine biosynthesis</keyword>
<dbReference type="AlphaFoldDB" id="A0A8A0RJX1"/>
<dbReference type="InterPro" id="IPR003141">
    <property type="entry name" value="Pol/His_phosphatase_N"/>
</dbReference>
<dbReference type="Gene3D" id="3.20.20.140">
    <property type="entry name" value="Metal-dependent hydrolases"/>
    <property type="match status" value="1"/>
</dbReference>
<keyword evidence="5 8" id="KW-0378">Hydrolase</keyword>
<reference evidence="10" key="1">
    <citation type="submission" date="2020-07" db="EMBL/GenBank/DDBJ databases">
        <title>Koleobacter methoxysyntrophicus gen. nov., sp. nov., a novel anaerobic bacterium isolated from deep subsurface oil field and proposal of Koleobacterales ord. nov. in the phylum Firmicutes.</title>
        <authorList>
            <person name="Sakamoto S."/>
            <person name="Tamaki H."/>
        </authorList>
    </citation>
    <scope>NUCLEOTIDE SEQUENCE</scope>
    <source>
        <strain evidence="10">NRmbB1</strain>
    </source>
</reference>
<dbReference type="NCBIfam" id="TIGR01856">
    <property type="entry name" value="hisJ_fam"/>
    <property type="match status" value="1"/>
</dbReference>